<dbReference type="KEGG" id="dpx:DAPPUDRAFT_308115"/>
<evidence type="ECO:0000256" key="5">
    <source>
        <dbReference type="SAM" id="Phobius"/>
    </source>
</evidence>
<evidence type="ECO:0000256" key="4">
    <source>
        <dbReference type="ARBA" id="ARBA00023136"/>
    </source>
</evidence>
<dbReference type="OrthoDB" id="10033535at2759"/>
<organism evidence="6 7">
    <name type="scientific">Daphnia pulex</name>
    <name type="common">Water flea</name>
    <dbReference type="NCBI Taxonomy" id="6669"/>
    <lineage>
        <taxon>Eukaryota</taxon>
        <taxon>Metazoa</taxon>
        <taxon>Ecdysozoa</taxon>
        <taxon>Arthropoda</taxon>
        <taxon>Crustacea</taxon>
        <taxon>Branchiopoda</taxon>
        <taxon>Diplostraca</taxon>
        <taxon>Cladocera</taxon>
        <taxon>Anomopoda</taxon>
        <taxon>Daphniidae</taxon>
        <taxon>Daphnia</taxon>
    </lineage>
</organism>
<dbReference type="InParanoid" id="E9H6I2"/>
<keyword evidence="7" id="KW-1185">Reference proteome</keyword>
<evidence type="ECO:0000256" key="3">
    <source>
        <dbReference type="ARBA" id="ARBA00022989"/>
    </source>
</evidence>
<feature type="transmembrane region" description="Helical" evidence="5">
    <location>
        <begin position="56"/>
        <end position="78"/>
    </location>
</feature>
<sequence>MKWKVLPILFALVYAVAILLTLSLVFSVETLKSSTPFVKDILFFTFPLTGGSLSSYAFYSSLLFTLAPTSVIGCLIACMKSPPRTLVNAFYTFQLVIGIVLLFMQDQSDKRFDLEVELIESIMQYDRTNNLHDAKKWDVTHRKLKCCGYDDYQDWFVTPNEMRTDVPDSCCLLPIKRCGMDASRKNSIEEKIHTRGCYPLICDQLRNIRLIYLSVVFLILAIPSVVFARRMRSWMLAIRRQRD</sequence>
<reference evidence="6 7" key="1">
    <citation type="journal article" date="2011" name="Science">
        <title>The ecoresponsive genome of Daphnia pulex.</title>
        <authorList>
            <person name="Colbourne J.K."/>
            <person name="Pfrender M.E."/>
            <person name="Gilbert D."/>
            <person name="Thomas W.K."/>
            <person name="Tucker A."/>
            <person name="Oakley T.H."/>
            <person name="Tokishita S."/>
            <person name="Aerts A."/>
            <person name="Arnold G.J."/>
            <person name="Basu M.K."/>
            <person name="Bauer D.J."/>
            <person name="Caceres C.E."/>
            <person name="Carmel L."/>
            <person name="Casola C."/>
            <person name="Choi J.H."/>
            <person name="Detter J.C."/>
            <person name="Dong Q."/>
            <person name="Dusheyko S."/>
            <person name="Eads B.D."/>
            <person name="Frohlich T."/>
            <person name="Geiler-Samerotte K.A."/>
            <person name="Gerlach D."/>
            <person name="Hatcher P."/>
            <person name="Jogdeo S."/>
            <person name="Krijgsveld J."/>
            <person name="Kriventseva E.V."/>
            <person name="Kultz D."/>
            <person name="Laforsch C."/>
            <person name="Lindquist E."/>
            <person name="Lopez J."/>
            <person name="Manak J.R."/>
            <person name="Muller J."/>
            <person name="Pangilinan J."/>
            <person name="Patwardhan R.P."/>
            <person name="Pitluck S."/>
            <person name="Pritham E.J."/>
            <person name="Rechtsteiner A."/>
            <person name="Rho M."/>
            <person name="Rogozin I.B."/>
            <person name="Sakarya O."/>
            <person name="Salamov A."/>
            <person name="Schaack S."/>
            <person name="Shapiro H."/>
            <person name="Shiga Y."/>
            <person name="Skalitzky C."/>
            <person name="Smith Z."/>
            <person name="Souvorov A."/>
            <person name="Sung W."/>
            <person name="Tang Z."/>
            <person name="Tsuchiya D."/>
            <person name="Tu H."/>
            <person name="Vos H."/>
            <person name="Wang M."/>
            <person name="Wolf Y.I."/>
            <person name="Yamagata H."/>
            <person name="Yamada T."/>
            <person name="Ye Y."/>
            <person name="Shaw J.R."/>
            <person name="Andrews J."/>
            <person name="Crease T.J."/>
            <person name="Tang H."/>
            <person name="Lucas S.M."/>
            <person name="Robertson H.M."/>
            <person name="Bork P."/>
            <person name="Koonin E.V."/>
            <person name="Zdobnov E.M."/>
            <person name="Grigoriev I.V."/>
            <person name="Lynch M."/>
            <person name="Boore J.L."/>
        </authorList>
    </citation>
    <scope>NUCLEOTIDE SEQUENCE [LARGE SCALE GENOMIC DNA]</scope>
</reference>
<dbReference type="Gene3D" id="1.10.1450.10">
    <property type="entry name" value="Tetraspanin"/>
    <property type="match status" value="1"/>
</dbReference>
<name>E9H6I2_DAPPU</name>
<protein>
    <recommendedName>
        <fullName evidence="8">Tetraspanin</fullName>
    </recommendedName>
</protein>
<evidence type="ECO:0000256" key="2">
    <source>
        <dbReference type="ARBA" id="ARBA00022692"/>
    </source>
</evidence>
<evidence type="ECO:0000313" key="7">
    <source>
        <dbReference type="Proteomes" id="UP000000305"/>
    </source>
</evidence>
<accession>E9H6I2</accession>
<keyword evidence="2 5" id="KW-0812">Transmembrane</keyword>
<feature type="transmembrane region" description="Helical" evidence="5">
    <location>
        <begin position="85"/>
        <end position="104"/>
    </location>
</feature>
<dbReference type="FunFam" id="1.10.1450.10:FF:000098">
    <property type="entry name" value="Tetraspanin"/>
    <property type="match status" value="1"/>
</dbReference>
<comment type="subcellular location">
    <subcellularLocation>
        <location evidence="1">Membrane</location>
        <topology evidence="1">Multi-pass membrane protein</topology>
    </subcellularLocation>
</comment>
<keyword evidence="4 5" id="KW-0472">Membrane</keyword>
<dbReference type="AlphaFoldDB" id="E9H6I2"/>
<dbReference type="GO" id="GO:0016020">
    <property type="term" value="C:membrane"/>
    <property type="evidence" value="ECO:0007669"/>
    <property type="project" value="UniProtKB-SubCell"/>
</dbReference>
<dbReference type="HOGENOM" id="CLU_1143552_0_0_1"/>
<evidence type="ECO:0000256" key="1">
    <source>
        <dbReference type="ARBA" id="ARBA00004141"/>
    </source>
</evidence>
<dbReference type="InterPro" id="IPR018499">
    <property type="entry name" value="Tetraspanin/Peripherin"/>
</dbReference>
<gene>
    <name evidence="6" type="ORF">DAPPUDRAFT_308115</name>
</gene>
<proteinExistence type="predicted"/>
<dbReference type="PANTHER" id="PTHR19282">
    <property type="entry name" value="TETRASPANIN"/>
    <property type="match status" value="1"/>
</dbReference>
<dbReference type="PANTHER" id="PTHR19282:SF546">
    <property type="entry name" value="TETRASPANIN FAMILY PROTEIN"/>
    <property type="match status" value="1"/>
</dbReference>
<dbReference type="InterPro" id="IPR008952">
    <property type="entry name" value="Tetraspanin_EC2_sf"/>
</dbReference>
<evidence type="ECO:0008006" key="8">
    <source>
        <dbReference type="Google" id="ProtNLM"/>
    </source>
</evidence>
<dbReference type="PhylomeDB" id="E9H6I2"/>
<dbReference type="Proteomes" id="UP000000305">
    <property type="component" value="Unassembled WGS sequence"/>
</dbReference>
<dbReference type="EMBL" id="GL732597">
    <property type="protein sequence ID" value="EFX72664.1"/>
    <property type="molecule type" value="Genomic_DNA"/>
</dbReference>
<dbReference type="Pfam" id="PF00335">
    <property type="entry name" value="Tetraspanin"/>
    <property type="match status" value="1"/>
</dbReference>
<dbReference type="SUPFAM" id="SSF48652">
    <property type="entry name" value="Tetraspanin"/>
    <property type="match status" value="1"/>
</dbReference>
<feature type="transmembrane region" description="Helical" evidence="5">
    <location>
        <begin position="210"/>
        <end position="228"/>
    </location>
</feature>
<keyword evidence="3 5" id="KW-1133">Transmembrane helix</keyword>
<evidence type="ECO:0000313" key="6">
    <source>
        <dbReference type="EMBL" id="EFX72664.1"/>
    </source>
</evidence>